<dbReference type="Gene3D" id="3.40.50.720">
    <property type="entry name" value="NAD(P)-binding Rossmann-like Domain"/>
    <property type="match status" value="1"/>
</dbReference>
<reference evidence="2" key="1">
    <citation type="submission" date="2019-10" db="EMBL/GenBank/DDBJ databases">
        <title>Draft genome sequence of Panacibacter sp. KCS-6.</title>
        <authorList>
            <person name="Yim K.J."/>
        </authorList>
    </citation>
    <scope>NUCLEOTIDE SEQUENCE</scope>
    <source>
        <strain evidence="2">KCS-6</strain>
    </source>
</reference>
<gene>
    <name evidence="2" type="ORF">GD597_16745</name>
</gene>
<dbReference type="GO" id="GO:0061504">
    <property type="term" value="P:cyclic threonylcarbamoyladenosine biosynthetic process"/>
    <property type="evidence" value="ECO:0007669"/>
    <property type="project" value="TreeGrafter"/>
</dbReference>
<sequence>MMDISWLSRTTLLIGEAAVRKLNQSHVMVVGLGGVGSFAAEFIARSGVGKMTIIDGDVVDPTNRNRQLPALSTNHGIAKATIMAERLLAINPEMELHVVQEFINPEMVALQLATKPDYIIDAIDSISPKLNFITMAYNANIPMVSSMGAGGKFDPTRLQVADISKTYNCPFAQQIRKMLKQQNIRTGVKVVFSPEKHVKESLILTDGKNYKKSAYGTISYLPAVFGAATASVVIRDLIGVPIP</sequence>
<dbReference type="GO" id="GO:0061503">
    <property type="term" value="F:tRNA threonylcarbamoyladenosine dehydratase"/>
    <property type="evidence" value="ECO:0007669"/>
    <property type="project" value="TreeGrafter"/>
</dbReference>
<keyword evidence="3" id="KW-1185">Reference proteome</keyword>
<evidence type="ECO:0000313" key="3">
    <source>
        <dbReference type="Proteomes" id="UP000598971"/>
    </source>
</evidence>
<proteinExistence type="predicted"/>
<dbReference type="InterPro" id="IPR045886">
    <property type="entry name" value="ThiF/MoeB/HesA"/>
</dbReference>
<accession>A0A8J8JVX5</accession>
<dbReference type="Proteomes" id="UP000598971">
    <property type="component" value="Unassembled WGS sequence"/>
</dbReference>
<dbReference type="AlphaFoldDB" id="A0A8J8JVX5"/>
<dbReference type="EMBL" id="WHPF01000013">
    <property type="protein sequence ID" value="NNV57124.1"/>
    <property type="molecule type" value="Genomic_DNA"/>
</dbReference>
<name>A0A8J8JVX5_9BACT</name>
<evidence type="ECO:0000259" key="1">
    <source>
        <dbReference type="Pfam" id="PF00899"/>
    </source>
</evidence>
<organism evidence="2 3">
    <name type="scientific">Limnovirga soli</name>
    <dbReference type="NCBI Taxonomy" id="2656915"/>
    <lineage>
        <taxon>Bacteria</taxon>
        <taxon>Pseudomonadati</taxon>
        <taxon>Bacteroidota</taxon>
        <taxon>Chitinophagia</taxon>
        <taxon>Chitinophagales</taxon>
        <taxon>Chitinophagaceae</taxon>
        <taxon>Limnovirga</taxon>
    </lineage>
</organism>
<dbReference type="GO" id="GO:0008641">
    <property type="term" value="F:ubiquitin-like modifier activating enzyme activity"/>
    <property type="evidence" value="ECO:0007669"/>
    <property type="project" value="InterPro"/>
</dbReference>
<feature type="domain" description="THIF-type NAD/FAD binding fold" evidence="1">
    <location>
        <begin position="8"/>
        <end position="240"/>
    </location>
</feature>
<dbReference type="CDD" id="cd00755">
    <property type="entry name" value="YgdL_like"/>
    <property type="match status" value="1"/>
</dbReference>
<dbReference type="PANTHER" id="PTHR43267:SF1">
    <property type="entry name" value="TRNA THREONYLCARBAMOYLADENOSINE DEHYDRATASE"/>
    <property type="match status" value="1"/>
</dbReference>
<dbReference type="Pfam" id="PF00899">
    <property type="entry name" value="ThiF"/>
    <property type="match status" value="1"/>
</dbReference>
<dbReference type="SUPFAM" id="SSF69572">
    <property type="entry name" value="Activating enzymes of the ubiquitin-like proteins"/>
    <property type="match status" value="1"/>
</dbReference>
<dbReference type="PANTHER" id="PTHR43267">
    <property type="entry name" value="TRNA THREONYLCARBAMOYLADENOSINE DEHYDRATASE"/>
    <property type="match status" value="1"/>
</dbReference>
<evidence type="ECO:0000313" key="2">
    <source>
        <dbReference type="EMBL" id="NNV57124.1"/>
    </source>
</evidence>
<comment type="caution">
    <text evidence="2">The sequence shown here is derived from an EMBL/GenBank/DDBJ whole genome shotgun (WGS) entry which is preliminary data.</text>
</comment>
<dbReference type="InterPro" id="IPR000594">
    <property type="entry name" value="ThiF_NAD_FAD-bd"/>
</dbReference>
<protein>
    <submittedName>
        <fullName evidence="2">tRNA threonylcarbamoyladenosine dehydratase</fullName>
    </submittedName>
</protein>
<dbReference type="RefSeq" id="WP_171609074.1">
    <property type="nucleotide sequence ID" value="NZ_WHPF01000013.1"/>
</dbReference>
<dbReference type="InterPro" id="IPR035985">
    <property type="entry name" value="Ubiquitin-activating_enz"/>
</dbReference>